<sequence>MVNRRTSSSCIHCRLRRRKCSGGNPCTSCVAKDRVCEYTNDDKRRKRPAASYIEALEEANTKNQKTIETLKNEHQEFLDALRMNIDDHKKLMDLINGNKTPALVKSIDNDFNHLVMSGQTGSTRMVLGPTSVYNDHLIMENKDQSKKLGNIKQGPTILYNLTVDQMKDLNEYRQKYGYRDYRLFYFKEQPLKANIAIFRECISLFFKWMYSSSFLFIHRESFLYFYLSNEIDCEFVTMELIYAISALGARISNDEFIRSQADDYYKLAKQRLFANGDEKFFIRESSICKLQTLLCLAFYDLGRGELASGWLLSGLAFRMGHDLGFELDPRDWNVTTSIPHSGSSMHSTSASYANLKQLSQSDVKQDLYNNYPFEINNLRSRIYWGSYVSERLICLVMGRSPTLKLTDVTIPDSQDIGDLTGIEDFIFHDNLSERQYACRAFYCLRAVVELLILADDILNKVFGSDTNGIKRSDILSSYNLKLLQWKESLGKELFWNKSILKRTAHNELYMGPRYTYFIIMLSINRPFISMAALGSKNVNIDIVKMPIEICDDVIEDLEIVIRALKHQEDDHHAFYPHITSVYAVILAISVLLWRFKISEDIKARQLISAKISLFFEFLQRCSKIWTLAHKPVQIFKKRIDNLWNEEKGAEGHKVDTVDTSDYSEVNDTIYDAFTKTDMLSGFDMADFSNIDDVFQSVFEQPANQQILTRLDLADVLWDEALYKK</sequence>
<organism evidence="1 2">
    <name type="scientific">[Candida] jaroonii</name>
    <dbReference type="NCBI Taxonomy" id="467808"/>
    <lineage>
        <taxon>Eukaryota</taxon>
        <taxon>Fungi</taxon>
        <taxon>Dikarya</taxon>
        <taxon>Ascomycota</taxon>
        <taxon>Saccharomycotina</taxon>
        <taxon>Pichiomycetes</taxon>
        <taxon>Debaryomycetaceae</taxon>
        <taxon>Yamadazyma</taxon>
    </lineage>
</organism>
<protein>
    <submittedName>
        <fullName evidence="1">Activatory protein Cha4p</fullName>
    </submittedName>
</protein>
<evidence type="ECO:0000313" key="1">
    <source>
        <dbReference type="EMBL" id="CAH6723375.1"/>
    </source>
</evidence>
<accession>A0ACA9YFZ8</accession>
<comment type="caution">
    <text evidence="1">The sequence shown here is derived from an EMBL/GenBank/DDBJ whole genome shotgun (WGS) entry which is preliminary data.</text>
</comment>
<evidence type="ECO:0000313" key="2">
    <source>
        <dbReference type="Proteomes" id="UP001152531"/>
    </source>
</evidence>
<name>A0ACA9YFZ8_9ASCO</name>
<proteinExistence type="predicted"/>
<dbReference type="Proteomes" id="UP001152531">
    <property type="component" value="Unassembled WGS sequence"/>
</dbReference>
<gene>
    <name evidence="1" type="ORF">CLIB1444_14S02652</name>
</gene>
<dbReference type="EMBL" id="CALSDN010000014">
    <property type="protein sequence ID" value="CAH6723375.1"/>
    <property type="molecule type" value="Genomic_DNA"/>
</dbReference>
<reference evidence="1" key="1">
    <citation type="submission" date="2022-06" db="EMBL/GenBank/DDBJ databases">
        <authorList>
            <person name="Legras J.-L."/>
            <person name="Devillers H."/>
            <person name="Grondin C."/>
        </authorList>
    </citation>
    <scope>NUCLEOTIDE SEQUENCE</scope>
    <source>
        <strain evidence="1">CLIB 1444</strain>
    </source>
</reference>
<keyword evidence="2" id="KW-1185">Reference proteome</keyword>